<comment type="caution">
    <text evidence="2">The sequence shown here is derived from an EMBL/GenBank/DDBJ whole genome shotgun (WGS) entry which is preliminary data.</text>
</comment>
<gene>
    <name evidence="2" type="ORF">B7P43_G17126</name>
</gene>
<protein>
    <submittedName>
        <fullName evidence="2">Uncharacterized protein</fullName>
    </submittedName>
</protein>
<dbReference type="Proteomes" id="UP000235965">
    <property type="component" value="Unassembled WGS sequence"/>
</dbReference>
<dbReference type="InParanoid" id="A0A2J7QCU9"/>
<accession>A0A2J7QCU9</accession>
<evidence type="ECO:0000313" key="2">
    <source>
        <dbReference type="EMBL" id="PNF26395.1"/>
    </source>
</evidence>
<sequence length="71" mass="8196">MQQGCQQLHEKLPRALETLLFEPLHPRKGRKTANGIAKSPVGLRQDKDWTLWRGRPPPKRKKGNGPYGRNR</sequence>
<feature type="region of interest" description="Disordered" evidence="1">
    <location>
        <begin position="26"/>
        <end position="71"/>
    </location>
</feature>
<keyword evidence="3" id="KW-1185">Reference proteome</keyword>
<name>A0A2J7QCU9_9NEOP</name>
<evidence type="ECO:0000256" key="1">
    <source>
        <dbReference type="SAM" id="MobiDB-lite"/>
    </source>
</evidence>
<dbReference type="EMBL" id="NEVH01015876">
    <property type="protein sequence ID" value="PNF26395.1"/>
    <property type="molecule type" value="Genomic_DNA"/>
</dbReference>
<proteinExistence type="predicted"/>
<reference evidence="2 3" key="1">
    <citation type="submission" date="2017-12" db="EMBL/GenBank/DDBJ databases">
        <title>Hemimetabolous genomes reveal molecular basis of termite eusociality.</title>
        <authorList>
            <person name="Harrison M.C."/>
            <person name="Jongepier E."/>
            <person name="Robertson H.M."/>
            <person name="Arning N."/>
            <person name="Bitard-Feildel T."/>
            <person name="Chao H."/>
            <person name="Childers C.P."/>
            <person name="Dinh H."/>
            <person name="Doddapaneni H."/>
            <person name="Dugan S."/>
            <person name="Gowin J."/>
            <person name="Greiner C."/>
            <person name="Han Y."/>
            <person name="Hu H."/>
            <person name="Hughes D.S.T."/>
            <person name="Huylmans A.-K."/>
            <person name="Kemena C."/>
            <person name="Kremer L.P.M."/>
            <person name="Lee S.L."/>
            <person name="Lopez-Ezquerra A."/>
            <person name="Mallet L."/>
            <person name="Monroy-Kuhn J.M."/>
            <person name="Moser A."/>
            <person name="Murali S.C."/>
            <person name="Muzny D.M."/>
            <person name="Otani S."/>
            <person name="Piulachs M.-D."/>
            <person name="Poelchau M."/>
            <person name="Qu J."/>
            <person name="Schaub F."/>
            <person name="Wada-Katsumata A."/>
            <person name="Worley K.C."/>
            <person name="Xie Q."/>
            <person name="Ylla G."/>
            <person name="Poulsen M."/>
            <person name="Gibbs R.A."/>
            <person name="Schal C."/>
            <person name="Richards S."/>
            <person name="Belles X."/>
            <person name="Korb J."/>
            <person name="Bornberg-Bauer E."/>
        </authorList>
    </citation>
    <scope>NUCLEOTIDE SEQUENCE [LARGE SCALE GENOMIC DNA]</scope>
    <source>
        <tissue evidence="2">Whole body</tissue>
    </source>
</reference>
<dbReference type="AlphaFoldDB" id="A0A2J7QCU9"/>
<evidence type="ECO:0000313" key="3">
    <source>
        <dbReference type="Proteomes" id="UP000235965"/>
    </source>
</evidence>
<organism evidence="2 3">
    <name type="scientific">Cryptotermes secundus</name>
    <dbReference type="NCBI Taxonomy" id="105785"/>
    <lineage>
        <taxon>Eukaryota</taxon>
        <taxon>Metazoa</taxon>
        <taxon>Ecdysozoa</taxon>
        <taxon>Arthropoda</taxon>
        <taxon>Hexapoda</taxon>
        <taxon>Insecta</taxon>
        <taxon>Pterygota</taxon>
        <taxon>Neoptera</taxon>
        <taxon>Polyneoptera</taxon>
        <taxon>Dictyoptera</taxon>
        <taxon>Blattodea</taxon>
        <taxon>Blattoidea</taxon>
        <taxon>Termitoidae</taxon>
        <taxon>Kalotermitidae</taxon>
        <taxon>Cryptotermitinae</taxon>
        <taxon>Cryptotermes</taxon>
    </lineage>
</organism>